<reference evidence="2" key="1">
    <citation type="submission" date="2018-02" db="EMBL/GenBank/DDBJ databases">
        <authorList>
            <person name="Hausmann B."/>
        </authorList>
    </citation>
    <scope>NUCLEOTIDE SEQUENCE [LARGE SCALE GENOMIC DNA]</scope>
    <source>
        <strain evidence="2">Peat soil MAG SbA1</strain>
    </source>
</reference>
<dbReference type="AlphaFoldDB" id="A0A2U3KIJ3"/>
<protein>
    <submittedName>
        <fullName evidence="1">Uncharacterized protein</fullName>
    </submittedName>
</protein>
<dbReference type="EMBL" id="OMOD01000120">
    <property type="protein sequence ID" value="SPF39474.1"/>
    <property type="molecule type" value="Genomic_DNA"/>
</dbReference>
<evidence type="ECO:0000313" key="2">
    <source>
        <dbReference type="Proteomes" id="UP000238701"/>
    </source>
</evidence>
<sequence length="169" mass="19253">MKGLVSSQPRSWSKLWLDTKNLDRSNAGFYLQYLNELFEPAQRPGILIETSLDRSDDAPLRGMLANFRNSGYGLSYYLPTKDGIRCSQSARADGCSEFADRVVATISNLPYSSLSFDVRAKFLAEAIERRHSIQLNTWDVNLKQPGDIDPELLGAVRMYLIPYRSRFDY</sequence>
<proteinExistence type="predicted"/>
<name>A0A2U3KIJ3_9BACT</name>
<gene>
    <name evidence="1" type="ORF">SBA1_280013</name>
</gene>
<evidence type="ECO:0000313" key="1">
    <source>
        <dbReference type="EMBL" id="SPF39474.1"/>
    </source>
</evidence>
<dbReference type="Proteomes" id="UP000238701">
    <property type="component" value="Unassembled WGS sequence"/>
</dbReference>
<organism evidence="1 2">
    <name type="scientific">Candidatus Sulfotelmatobacter kueseliae</name>
    <dbReference type="NCBI Taxonomy" id="2042962"/>
    <lineage>
        <taxon>Bacteria</taxon>
        <taxon>Pseudomonadati</taxon>
        <taxon>Acidobacteriota</taxon>
        <taxon>Terriglobia</taxon>
        <taxon>Terriglobales</taxon>
        <taxon>Candidatus Korobacteraceae</taxon>
        <taxon>Candidatus Sulfotelmatobacter</taxon>
    </lineage>
</organism>
<accession>A0A2U3KIJ3</accession>